<evidence type="ECO:0000313" key="2">
    <source>
        <dbReference type="Proteomes" id="UP000647133"/>
    </source>
</evidence>
<comment type="caution">
    <text evidence="1">The sequence shown here is derived from an EMBL/GenBank/DDBJ whole genome shotgun (WGS) entry which is preliminary data.</text>
</comment>
<proteinExistence type="predicted"/>
<reference evidence="1 2" key="1">
    <citation type="submission" date="2020-09" db="EMBL/GenBank/DDBJ databases">
        <title>Echinicola sp. CAU 1574 isolated from sand of Sido Beach.</title>
        <authorList>
            <person name="Kim W."/>
        </authorList>
    </citation>
    <scope>NUCLEOTIDE SEQUENCE [LARGE SCALE GENOMIC DNA]</scope>
    <source>
        <strain evidence="1 2">CAU 1574</strain>
    </source>
</reference>
<protein>
    <recommendedName>
        <fullName evidence="3">ABC transporter ATPase</fullName>
    </recommendedName>
</protein>
<gene>
    <name evidence="1" type="ORF">IFO69_06680</name>
</gene>
<dbReference type="RefSeq" id="WP_192009295.1">
    <property type="nucleotide sequence ID" value="NZ_JACYTQ010000002.1"/>
</dbReference>
<name>A0ABR9AI04_9BACT</name>
<accession>A0ABR9AI04</accession>
<sequence length="162" mass="18505">MYLPFEEMPDSARVWVYQGNRKFNKEEIDLISSRLTAFCNQWNTHGNLMPTSFDIKYDQFIILSVDESQLGASGCSIDSSVQTLRELDQVLQANLLDQGKVSFVHQDEVTISSLGEIKEYIQSGALTSTTKVFNPVIQKKEDLNSKWIIPAGESWLNRYFNN</sequence>
<evidence type="ECO:0008006" key="3">
    <source>
        <dbReference type="Google" id="ProtNLM"/>
    </source>
</evidence>
<dbReference type="EMBL" id="JACYTQ010000002">
    <property type="protein sequence ID" value="MBD8488428.1"/>
    <property type="molecule type" value="Genomic_DNA"/>
</dbReference>
<dbReference type="Proteomes" id="UP000647133">
    <property type="component" value="Unassembled WGS sequence"/>
</dbReference>
<keyword evidence="2" id="KW-1185">Reference proteome</keyword>
<organism evidence="1 2">
    <name type="scientific">Echinicola arenosa</name>
    <dbReference type="NCBI Taxonomy" id="2774144"/>
    <lineage>
        <taxon>Bacteria</taxon>
        <taxon>Pseudomonadati</taxon>
        <taxon>Bacteroidota</taxon>
        <taxon>Cytophagia</taxon>
        <taxon>Cytophagales</taxon>
        <taxon>Cyclobacteriaceae</taxon>
        <taxon>Echinicola</taxon>
    </lineage>
</organism>
<evidence type="ECO:0000313" key="1">
    <source>
        <dbReference type="EMBL" id="MBD8488428.1"/>
    </source>
</evidence>